<organism evidence="2 3">
    <name type="scientific">Datura stramonium</name>
    <name type="common">Jimsonweed</name>
    <name type="synonym">Common thornapple</name>
    <dbReference type="NCBI Taxonomy" id="4076"/>
    <lineage>
        <taxon>Eukaryota</taxon>
        <taxon>Viridiplantae</taxon>
        <taxon>Streptophyta</taxon>
        <taxon>Embryophyta</taxon>
        <taxon>Tracheophyta</taxon>
        <taxon>Spermatophyta</taxon>
        <taxon>Magnoliopsida</taxon>
        <taxon>eudicotyledons</taxon>
        <taxon>Gunneridae</taxon>
        <taxon>Pentapetalae</taxon>
        <taxon>asterids</taxon>
        <taxon>lamiids</taxon>
        <taxon>Solanales</taxon>
        <taxon>Solanaceae</taxon>
        <taxon>Solanoideae</taxon>
        <taxon>Datureae</taxon>
        <taxon>Datura</taxon>
    </lineage>
</organism>
<protein>
    <recommendedName>
        <fullName evidence="4">Polyprotein</fullName>
    </recommendedName>
</protein>
<feature type="coiled-coil region" evidence="1">
    <location>
        <begin position="17"/>
        <end position="44"/>
    </location>
</feature>
<evidence type="ECO:0000313" key="3">
    <source>
        <dbReference type="Proteomes" id="UP000823775"/>
    </source>
</evidence>
<reference evidence="2 3" key="1">
    <citation type="journal article" date="2021" name="BMC Genomics">
        <title>Datura genome reveals duplications of psychoactive alkaloid biosynthetic genes and high mutation rate following tissue culture.</title>
        <authorList>
            <person name="Rajewski A."/>
            <person name="Carter-House D."/>
            <person name="Stajich J."/>
            <person name="Litt A."/>
        </authorList>
    </citation>
    <scope>NUCLEOTIDE SEQUENCE [LARGE SCALE GENOMIC DNA]</scope>
    <source>
        <strain evidence="2">AR-01</strain>
    </source>
</reference>
<keyword evidence="3" id="KW-1185">Reference proteome</keyword>
<sequence length="195" mass="22216">ITVGIRSILWHLWVGKAMMEETRAKTMEDNVRKIEAQLQAHMAESVQKFDKLGKKMDLLMEKLLHNPAGMLGNVKGPRRRYGAAGTNPCSWLRKCERYFHYNNISDLEQKVEEAVLHLNGRVEAWCGDKYFVSHQCKQKQINAMTAAEGQAEIDIIDERDVEAQDMLELQHNYKEMDEAISLNALSGTKVPTLSG</sequence>
<evidence type="ECO:0008006" key="4">
    <source>
        <dbReference type="Google" id="ProtNLM"/>
    </source>
</evidence>
<dbReference type="EMBL" id="JACEIK010001673">
    <property type="protein sequence ID" value="MCD7471363.1"/>
    <property type="molecule type" value="Genomic_DNA"/>
</dbReference>
<evidence type="ECO:0000313" key="2">
    <source>
        <dbReference type="EMBL" id="MCD7471363.1"/>
    </source>
</evidence>
<proteinExistence type="predicted"/>
<gene>
    <name evidence="2" type="ORF">HAX54_011766</name>
</gene>
<keyword evidence="1" id="KW-0175">Coiled coil</keyword>
<comment type="caution">
    <text evidence="2">The sequence shown here is derived from an EMBL/GenBank/DDBJ whole genome shotgun (WGS) entry which is preliminary data.</text>
</comment>
<feature type="non-terminal residue" evidence="2">
    <location>
        <position position="1"/>
    </location>
</feature>
<evidence type="ECO:0000256" key="1">
    <source>
        <dbReference type="SAM" id="Coils"/>
    </source>
</evidence>
<dbReference type="Proteomes" id="UP000823775">
    <property type="component" value="Unassembled WGS sequence"/>
</dbReference>
<name>A0ABS8TKJ1_DATST</name>
<accession>A0ABS8TKJ1</accession>